<feature type="chain" id="PRO_5019803145" evidence="1">
    <location>
        <begin position="20"/>
        <end position="110"/>
    </location>
</feature>
<dbReference type="AlphaFoldDB" id="A0A482WBF3"/>
<evidence type="ECO:0000313" key="3">
    <source>
        <dbReference type="Proteomes" id="UP000292052"/>
    </source>
</evidence>
<reference evidence="2 3" key="1">
    <citation type="submission" date="2017-03" db="EMBL/GenBank/DDBJ databases">
        <title>Genome of the blue death feigning beetle - Asbolus verrucosus.</title>
        <authorList>
            <person name="Rider S.D."/>
        </authorList>
    </citation>
    <scope>NUCLEOTIDE SEQUENCE [LARGE SCALE GENOMIC DNA]</scope>
    <source>
        <strain evidence="2">Butters</strain>
        <tissue evidence="2">Head and leg muscle</tissue>
    </source>
</reference>
<dbReference type="OrthoDB" id="6736754at2759"/>
<dbReference type="STRING" id="1661398.A0A482WBF3"/>
<name>A0A482WBF3_ASBVE</name>
<feature type="signal peptide" evidence="1">
    <location>
        <begin position="1"/>
        <end position="19"/>
    </location>
</feature>
<sequence>MVILQVVIALFAVLACARADVVSSARILQGPSSRTTVVGPDGSAISSVSPGGSIVTEQHSGVVAHAAPVVAAAPVVHAAYAAPAVVARHAYVAPVAYAHHGVIAHHGLYY</sequence>
<dbReference type="Proteomes" id="UP000292052">
    <property type="component" value="Unassembled WGS sequence"/>
</dbReference>
<keyword evidence="3" id="KW-1185">Reference proteome</keyword>
<keyword evidence="1" id="KW-0732">Signal</keyword>
<accession>A0A482WBF3</accession>
<protein>
    <submittedName>
        <fullName evidence="2">Uncharacterized protein</fullName>
    </submittedName>
</protein>
<proteinExistence type="predicted"/>
<gene>
    <name evidence="2" type="ORF">BDFB_010601</name>
</gene>
<dbReference type="EMBL" id="QDEB01007168">
    <property type="protein sequence ID" value="RZC42542.1"/>
    <property type="molecule type" value="Genomic_DNA"/>
</dbReference>
<comment type="caution">
    <text evidence="2">The sequence shown here is derived from an EMBL/GenBank/DDBJ whole genome shotgun (WGS) entry which is preliminary data.</text>
</comment>
<evidence type="ECO:0000256" key="1">
    <source>
        <dbReference type="SAM" id="SignalP"/>
    </source>
</evidence>
<organism evidence="2 3">
    <name type="scientific">Asbolus verrucosus</name>
    <name type="common">Desert ironclad beetle</name>
    <dbReference type="NCBI Taxonomy" id="1661398"/>
    <lineage>
        <taxon>Eukaryota</taxon>
        <taxon>Metazoa</taxon>
        <taxon>Ecdysozoa</taxon>
        <taxon>Arthropoda</taxon>
        <taxon>Hexapoda</taxon>
        <taxon>Insecta</taxon>
        <taxon>Pterygota</taxon>
        <taxon>Neoptera</taxon>
        <taxon>Endopterygota</taxon>
        <taxon>Coleoptera</taxon>
        <taxon>Polyphaga</taxon>
        <taxon>Cucujiformia</taxon>
        <taxon>Tenebrionidae</taxon>
        <taxon>Pimeliinae</taxon>
        <taxon>Asbolus</taxon>
    </lineage>
</organism>
<evidence type="ECO:0000313" key="2">
    <source>
        <dbReference type="EMBL" id="RZC42542.1"/>
    </source>
</evidence>